<accession>A0ABS1SER2</accession>
<comment type="catalytic activity">
    <reaction evidence="4 5">
        <text>uridine(38/39/40) in tRNA = pseudouridine(38/39/40) in tRNA</text>
        <dbReference type="Rhea" id="RHEA:22376"/>
        <dbReference type="Rhea" id="RHEA-COMP:10085"/>
        <dbReference type="Rhea" id="RHEA-COMP:10087"/>
        <dbReference type="ChEBI" id="CHEBI:65314"/>
        <dbReference type="ChEBI" id="CHEBI:65315"/>
        <dbReference type="EC" id="5.4.99.12"/>
    </reaction>
</comment>
<dbReference type="PANTHER" id="PTHR11142">
    <property type="entry name" value="PSEUDOURIDYLATE SYNTHASE"/>
    <property type="match status" value="1"/>
</dbReference>
<feature type="binding site" evidence="4">
    <location>
        <position position="152"/>
    </location>
    <ligand>
        <name>substrate</name>
    </ligand>
</feature>
<dbReference type="PANTHER" id="PTHR11142:SF0">
    <property type="entry name" value="TRNA PSEUDOURIDINE SYNTHASE-LIKE 1"/>
    <property type="match status" value="1"/>
</dbReference>
<dbReference type="SUPFAM" id="SSF55120">
    <property type="entry name" value="Pseudouridine synthase"/>
    <property type="match status" value="1"/>
</dbReference>
<comment type="subunit">
    <text evidence="4">Homodimer.</text>
</comment>
<dbReference type="InterPro" id="IPR020103">
    <property type="entry name" value="PsdUridine_synth_cat_dom_sf"/>
</dbReference>
<name>A0ABS1SER2_9MICO</name>
<evidence type="ECO:0000259" key="6">
    <source>
        <dbReference type="Pfam" id="PF01416"/>
    </source>
</evidence>
<dbReference type="NCBIfam" id="TIGR00071">
    <property type="entry name" value="hisT_truA"/>
    <property type="match status" value="1"/>
</dbReference>
<comment type="caution">
    <text evidence="4">Lacks conserved residue(s) required for the propagation of feature annotation.</text>
</comment>
<protein>
    <recommendedName>
        <fullName evidence="4">tRNA pseudouridine synthase A</fullName>
        <ecNumber evidence="4">5.4.99.12</ecNumber>
    </recommendedName>
    <alternativeName>
        <fullName evidence="4">tRNA pseudouridine(38-40) synthase</fullName>
    </alternativeName>
    <alternativeName>
        <fullName evidence="4">tRNA pseudouridylate synthase I</fullName>
    </alternativeName>
    <alternativeName>
        <fullName evidence="4">tRNA-uridine isomerase I</fullName>
    </alternativeName>
</protein>
<dbReference type="CDD" id="cd02570">
    <property type="entry name" value="PseudoU_synth_EcTruA"/>
    <property type="match status" value="1"/>
</dbReference>
<comment type="function">
    <text evidence="4">Formation of pseudouridine at positions 38, 39 and 40 in the anticodon stem and loop of transfer RNAs.</text>
</comment>
<gene>
    <name evidence="4 7" type="primary">truA</name>
    <name evidence="7" type="ORF">D3230_03605</name>
</gene>
<reference evidence="7 8" key="1">
    <citation type="submission" date="2018-09" db="EMBL/GenBank/DDBJ databases">
        <title>Comparative genomics of Leucobacter spp.</title>
        <authorList>
            <person name="Reis A.C."/>
            <person name="Kolvenbach B.A."/>
            <person name="Corvini P.F.X."/>
            <person name="Nunes O.C."/>
        </authorList>
    </citation>
    <scope>NUCLEOTIDE SEQUENCE [LARGE SCALE GENOMIC DNA]</scope>
    <source>
        <strain evidence="7 8">TAN 31504</strain>
    </source>
</reference>
<feature type="domain" description="Pseudouridine synthase I TruA alpha/beta" evidence="6">
    <location>
        <begin position="186"/>
        <end position="288"/>
    </location>
</feature>
<dbReference type="Gene3D" id="3.30.70.660">
    <property type="entry name" value="Pseudouridine synthase I, catalytic domain, C-terminal subdomain"/>
    <property type="match status" value="1"/>
</dbReference>
<feature type="active site" description="Nucleophile" evidence="4">
    <location>
        <position position="61"/>
    </location>
</feature>
<dbReference type="Gene3D" id="3.30.70.580">
    <property type="entry name" value="Pseudouridine synthase I, catalytic domain, N-terminal subdomain"/>
    <property type="match status" value="1"/>
</dbReference>
<dbReference type="InterPro" id="IPR001406">
    <property type="entry name" value="PsdUridine_synth_TruA"/>
</dbReference>
<dbReference type="PIRSF" id="PIRSF001430">
    <property type="entry name" value="tRNA_psdUrid_synth"/>
    <property type="match status" value="1"/>
</dbReference>
<sequence>MTPEPLPAAARVRLDLAYDGTDFSGWAVQPGLRTVQGELEAALGVLLRTPEARLTVGGRTDAGVHARGQVAHLDVTAAQLEKWSGVRPAGDAPALGDPAASAADADTSAAAATRARKLNGVLKRSAPDIAVHSARLVPAAFDARFSALRRRYEYRVRPNDGRRDPLTARFTAEMPVPLNLDAMQRAADELLGLNDFTTFCKAREGATAVRDLLCFEWRRTEDGAFAARIEADAFCHSMVRALVGAVVAVGSGRITEDELRELRDARVRSSRFTVMPAHGLSLEEIRYPEDAQELAARADATRARRAPLPEA</sequence>
<evidence type="ECO:0000256" key="5">
    <source>
        <dbReference type="RuleBase" id="RU003792"/>
    </source>
</evidence>
<keyword evidence="2 4" id="KW-0819">tRNA processing</keyword>
<evidence type="ECO:0000256" key="4">
    <source>
        <dbReference type="HAMAP-Rule" id="MF_00171"/>
    </source>
</evidence>
<evidence type="ECO:0000313" key="7">
    <source>
        <dbReference type="EMBL" id="MBL3678391.1"/>
    </source>
</evidence>
<dbReference type="GO" id="GO:0160147">
    <property type="term" value="F:tRNA pseudouridine(38-40) synthase activity"/>
    <property type="evidence" value="ECO:0007669"/>
    <property type="project" value="UniProtKB-EC"/>
</dbReference>
<evidence type="ECO:0000256" key="1">
    <source>
        <dbReference type="ARBA" id="ARBA00009375"/>
    </source>
</evidence>
<organism evidence="7 8">
    <name type="scientific">Leucobacter chromiireducens subsp. solipictus</name>
    <dbReference type="NCBI Taxonomy" id="398235"/>
    <lineage>
        <taxon>Bacteria</taxon>
        <taxon>Bacillati</taxon>
        <taxon>Actinomycetota</taxon>
        <taxon>Actinomycetes</taxon>
        <taxon>Micrococcales</taxon>
        <taxon>Microbacteriaceae</taxon>
        <taxon>Leucobacter</taxon>
    </lineage>
</organism>
<keyword evidence="8" id="KW-1185">Reference proteome</keyword>
<comment type="caution">
    <text evidence="7">The sequence shown here is derived from an EMBL/GenBank/DDBJ whole genome shotgun (WGS) entry which is preliminary data.</text>
</comment>
<dbReference type="HAMAP" id="MF_00171">
    <property type="entry name" value="TruA"/>
    <property type="match status" value="1"/>
</dbReference>
<comment type="similarity">
    <text evidence="1 4 5">Belongs to the tRNA pseudouridine synthase TruA family.</text>
</comment>
<evidence type="ECO:0000256" key="2">
    <source>
        <dbReference type="ARBA" id="ARBA00022694"/>
    </source>
</evidence>
<dbReference type="InterPro" id="IPR020097">
    <property type="entry name" value="PsdUridine_synth_TruA_a/b_dom"/>
</dbReference>
<dbReference type="EC" id="5.4.99.12" evidence="4"/>
<evidence type="ECO:0000256" key="3">
    <source>
        <dbReference type="ARBA" id="ARBA00023235"/>
    </source>
</evidence>
<proteinExistence type="inferred from homology"/>
<dbReference type="Pfam" id="PF01416">
    <property type="entry name" value="PseudoU_synth_1"/>
    <property type="match status" value="1"/>
</dbReference>
<dbReference type="EMBL" id="QYAC01000001">
    <property type="protein sequence ID" value="MBL3678391.1"/>
    <property type="molecule type" value="Genomic_DNA"/>
</dbReference>
<dbReference type="RefSeq" id="WP_202343600.1">
    <property type="nucleotide sequence ID" value="NZ_BAAAPI010000001.1"/>
</dbReference>
<dbReference type="Proteomes" id="UP001645859">
    <property type="component" value="Unassembled WGS sequence"/>
</dbReference>
<evidence type="ECO:0000313" key="8">
    <source>
        <dbReference type="Proteomes" id="UP001645859"/>
    </source>
</evidence>
<dbReference type="InterPro" id="IPR020094">
    <property type="entry name" value="TruA/RsuA/RluB/E/F_N"/>
</dbReference>
<keyword evidence="3 4" id="KW-0413">Isomerase</keyword>
<dbReference type="InterPro" id="IPR020095">
    <property type="entry name" value="PsdUridine_synth_TruA_C"/>
</dbReference>